<dbReference type="CDD" id="cd00834">
    <property type="entry name" value="KAS_I_II"/>
    <property type="match status" value="1"/>
</dbReference>
<dbReference type="PANTHER" id="PTHR11712:SF336">
    <property type="entry name" value="3-OXOACYL-[ACYL-CARRIER-PROTEIN] SYNTHASE, MITOCHONDRIAL"/>
    <property type="match status" value="1"/>
</dbReference>
<dbReference type="GO" id="GO:0004315">
    <property type="term" value="F:3-oxoacyl-[acyl-carrier-protein] synthase activity"/>
    <property type="evidence" value="ECO:0007669"/>
    <property type="project" value="InterPro"/>
</dbReference>
<dbReference type="InterPro" id="IPR016039">
    <property type="entry name" value="Thiolase-like"/>
</dbReference>
<feature type="domain" description="Ketosynthase family 3 (KS3)" evidence="6">
    <location>
        <begin position="36"/>
        <end position="450"/>
    </location>
</feature>
<dbReference type="PROSITE" id="PS00606">
    <property type="entry name" value="KS3_1"/>
    <property type="match status" value="1"/>
</dbReference>
<proteinExistence type="inferred from homology"/>
<dbReference type="SMART" id="SM00825">
    <property type="entry name" value="PKS_KS"/>
    <property type="match status" value="1"/>
</dbReference>
<evidence type="ECO:0000256" key="2">
    <source>
        <dbReference type="ARBA" id="ARBA00008467"/>
    </source>
</evidence>
<evidence type="ECO:0000313" key="8">
    <source>
        <dbReference type="Proteomes" id="UP000075787"/>
    </source>
</evidence>
<dbReference type="RefSeq" id="WP_062768912.1">
    <property type="nucleotide sequence ID" value="NZ_CP121045.1"/>
</dbReference>
<dbReference type="InterPro" id="IPR014031">
    <property type="entry name" value="Ketoacyl_synth_C"/>
</dbReference>
<dbReference type="GO" id="GO:0006633">
    <property type="term" value="P:fatty acid biosynthetic process"/>
    <property type="evidence" value="ECO:0007669"/>
    <property type="project" value="InterPro"/>
</dbReference>
<accession>A0A162JZ86</accession>
<dbReference type="InterPro" id="IPR018201">
    <property type="entry name" value="Ketoacyl_synth_AS"/>
</dbReference>
<dbReference type="InterPro" id="IPR014030">
    <property type="entry name" value="Ketoacyl_synth_N"/>
</dbReference>
<reference evidence="7 8" key="1">
    <citation type="submission" date="2015-12" db="EMBL/GenBank/DDBJ databases">
        <title>Genome sequence of Tistrella mobilis MCCC 1A02139.</title>
        <authorList>
            <person name="Lu L."/>
            <person name="Lai Q."/>
            <person name="Shao Z."/>
            <person name="Qian P."/>
        </authorList>
    </citation>
    <scope>NUCLEOTIDE SEQUENCE [LARGE SCALE GENOMIC DNA]</scope>
    <source>
        <strain evidence="7 8">MCCC 1A02139</strain>
    </source>
</reference>
<dbReference type="PROSITE" id="PS52004">
    <property type="entry name" value="KS3_2"/>
    <property type="match status" value="1"/>
</dbReference>
<evidence type="ECO:0000256" key="3">
    <source>
        <dbReference type="ARBA" id="ARBA00022679"/>
    </source>
</evidence>
<comment type="similarity">
    <text evidence="2 4">Belongs to the thiolase-like superfamily. Beta-ketoacyl-ACP synthases family.</text>
</comment>
<dbReference type="PANTHER" id="PTHR11712">
    <property type="entry name" value="POLYKETIDE SYNTHASE-RELATED"/>
    <property type="match status" value="1"/>
</dbReference>
<evidence type="ECO:0000313" key="7">
    <source>
        <dbReference type="EMBL" id="KYO50161.1"/>
    </source>
</evidence>
<dbReference type="GeneID" id="97240312"/>
<comment type="caution">
    <text evidence="7">The sequence shown here is derived from an EMBL/GenBank/DDBJ whole genome shotgun (WGS) entry which is preliminary data.</text>
</comment>
<keyword evidence="3 4" id="KW-0808">Transferase</keyword>
<dbReference type="Pfam" id="PF00109">
    <property type="entry name" value="ketoacyl-synt"/>
    <property type="match status" value="1"/>
</dbReference>
<comment type="pathway">
    <text evidence="1">Lipid metabolism; fatty acid biosynthesis.</text>
</comment>
<feature type="region of interest" description="Disordered" evidence="5">
    <location>
        <begin position="1"/>
        <end position="27"/>
    </location>
</feature>
<name>A0A162JZ86_9PROT</name>
<evidence type="ECO:0000256" key="4">
    <source>
        <dbReference type="RuleBase" id="RU003694"/>
    </source>
</evidence>
<organism evidence="7 8">
    <name type="scientific">Tistrella mobilis</name>
    <dbReference type="NCBI Taxonomy" id="171437"/>
    <lineage>
        <taxon>Bacteria</taxon>
        <taxon>Pseudomonadati</taxon>
        <taxon>Pseudomonadota</taxon>
        <taxon>Alphaproteobacteria</taxon>
        <taxon>Geminicoccales</taxon>
        <taxon>Geminicoccaceae</taxon>
        <taxon>Tistrella</taxon>
    </lineage>
</organism>
<dbReference type="AlphaFoldDB" id="A0A162JZ86"/>
<gene>
    <name evidence="7" type="ORF">AUP44_14525</name>
</gene>
<protein>
    <recommendedName>
        <fullName evidence="6">Ketosynthase family 3 (KS3) domain-containing protein</fullName>
    </recommendedName>
</protein>
<dbReference type="EMBL" id="LPZR01000206">
    <property type="protein sequence ID" value="KYO50161.1"/>
    <property type="molecule type" value="Genomic_DNA"/>
</dbReference>
<dbReference type="Pfam" id="PF02801">
    <property type="entry name" value="Ketoacyl-synt_C"/>
    <property type="match status" value="1"/>
</dbReference>
<evidence type="ECO:0000259" key="6">
    <source>
        <dbReference type="PROSITE" id="PS52004"/>
    </source>
</evidence>
<evidence type="ECO:0000256" key="1">
    <source>
        <dbReference type="ARBA" id="ARBA00005194"/>
    </source>
</evidence>
<dbReference type="Gene3D" id="3.40.47.10">
    <property type="match status" value="2"/>
</dbReference>
<dbReference type="InterPro" id="IPR000794">
    <property type="entry name" value="Beta-ketoacyl_synthase"/>
</dbReference>
<dbReference type="InterPro" id="IPR020841">
    <property type="entry name" value="PKS_Beta-ketoAc_synthase_dom"/>
</dbReference>
<dbReference type="SUPFAM" id="SSF53901">
    <property type="entry name" value="Thiolase-like"/>
    <property type="match status" value="2"/>
</dbReference>
<sequence>MKPMRWPWRRTAAGDDPLPSGDPADAAADTRAAADGRAVAVTGIGCVTAFGLGREVLDDALAAGRVAAAPVTRFDPARFTCRIAAEVPEPSLRFARDHLSHELERMSLFVRLAVHASMTALGADPAATGRPRLPEGRGLIAMGVAMGGLPHIEQGVLKQERAGPRKTTPFLIPSLIPNMAASMTALRLGFEGPQVTLAGACASGTQAIGHALAELRAGRIDWALAGGSEAVTTPITWSGFEAMHALSRGAAGQAAVGGEGPAARPFDGARDGMICGEAAAMLLLHRADSCDGRAVLGRILGYATNSGAPDLTRIPDREGLACMRLALKDAGVDPADLGAVMAQASGMITGDAIEAAAIAELTGSHRPPVTSVKGATGYVFAANGPVSTVAALGALSRRRLPPVAGFRAASEDTACIDVVAGAPRDIDPGRPVLVNSFGFGGINASLVVAGSDGIGR</sequence>
<dbReference type="OrthoDB" id="9808669at2"/>
<evidence type="ECO:0000256" key="5">
    <source>
        <dbReference type="SAM" id="MobiDB-lite"/>
    </source>
</evidence>
<dbReference type="Proteomes" id="UP000075787">
    <property type="component" value="Unassembled WGS sequence"/>
</dbReference>